<dbReference type="AlphaFoldDB" id="A0AAD9F6M4"/>
<feature type="domain" description="PiggyBac transposable element-derived protein" evidence="1">
    <location>
        <begin position="1"/>
        <end position="104"/>
    </location>
</feature>
<sequence>MSLQTFHVISRVIRFDNLETRPGRRERDKLAAIRDVWDRWVERLPLIYNPGPQVTVDEPLVPFKGCCPFRQYMPSKPGKYGIKMWVLCDAQSTYAWNLQVYTGKPP</sequence>
<dbReference type="InterPro" id="IPR029526">
    <property type="entry name" value="PGBD"/>
</dbReference>
<dbReference type="Proteomes" id="UP001228049">
    <property type="component" value="Unassembled WGS sequence"/>
</dbReference>
<name>A0AAD9F6M4_DISEL</name>
<protein>
    <submittedName>
        <fullName evidence="2">PiggyBac transposable element-derived protein 4</fullName>
    </submittedName>
</protein>
<keyword evidence="3" id="KW-1185">Reference proteome</keyword>
<gene>
    <name evidence="2" type="ORF">KUDE01_028403</name>
</gene>
<proteinExistence type="predicted"/>
<evidence type="ECO:0000259" key="1">
    <source>
        <dbReference type="Pfam" id="PF13843"/>
    </source>
</evidence>
<reference evidence="2" key="1">
    <citation type="submission" date="2023-04" db="EMBL/GenBank/DDBJ databases">
        <title>Chromosome-level genome of Chaenocephalus aceratus.</title>
        <authorList>
            <person name="Park H."/>
        </authorList>
    </citation>
    <scope>NUCLEOTIDE SEQUENCE</scope>
    <source>
        <strain evidence="2">DE</strain>
        <tissue evidence="2">Muscle</tissue>
    </source>
</reference>
<dbReference type="EMBL" id="JASDAP010000018">
    <property type="protein sequence ID" value="KAK1887615.1"/>
    <property type="molecule type" value="Genomic_DNA"/>
</dbReference>
<comment type="caution">
    <text evidence="2">The sequence shown here is derived from an EMBL/GenBank/DDBJ whole genome shotgun (WGS) entry which is preliminary data.</text>
</comment>
<dbReference type="PANTHER" id="PTHR46599:SF6">
    <property type="entry name" value="DUAL SPECIFICITY PHOSPHATASE 26"/>
    <property type="match status" value="1"/>
</dbReference>
<organism evidence="2 3">
    <name type="scientific">Dissostichus eleginoides</name>
    <name type="common">Patagonian toothfish</name>
    <name type="synonym">Dissostichus amissus</name>
    <dbReference type="NCBI Taxonomy" id="100907"/>
    <lineage>
        <taxon>Eukaryota</taxon>
        <taxon>Metazoa</taxon>
        <taxon>Chordata</taxon>
        <taxon>Craniata</taxon>
        <taxon>Vertebrata</taxon>
        <taxon>Euteleostomi</taxon>
        <taxon>Actinopterygii</taxon>
        <taxon>Neopterygii</taxon>
        <taxon>Teleostei</taxon>
        <taxon>Neoteleostei</taxon>
        <taxon>Acanthomorphata</taxon>
        <taxon>Eupercaria</taxon>
        <taxon>Perciformes</taxon>
        <taxon>Notothenioidei</taxon>
        <taxon>Nototheniidae</taxon>
        <taxon>Dissostichus</taxon>
    </lineage>
</organism>
<evidence type="ECO:0000313" key="3">
    <source>
        <dbReference type="Proteomes" id="UP001228049"/>
    </source>
</evidence>
<evidence type="ECO:0000313" key="2">
    <source>
        <dbReference type="EMBL" id="KAK1887615.1"/>
    </source>
</evidence>
<dbReference type="Pfam" id="PF13843">
    <property type="entry name" value="DDE_Tnp_1_7"/>
    <property type="match status" value="1"/>
</dbReference>
<dbReference type="PANTHER" id="PTHR46599">
    <property type="entry name" value="PIGGYBAC TRANSPOSABLE ELEMENT-DERIVED PROTEIN 4"/>
    <property type="match status" value="1"/>
</dbReference>
<accession>A0AAD9F6M4</accession>